<dbReference type="KEGG" id="spaa:SPAPADRAFT_144148"/>
<dbReference type="PANTHER" id="PTHR11141:SF0">
    <property type="entry name" value="PROTEIN TRANSPORT PROTEIN SEC23"/>
    <property type="match status" value="1"/>
</dbReference>
<dbReference type="RefSeq" id="XP_007377727.1">
    <property type="nucleotide sequence ID" value="XM_007377665.1"/>
</dbReference>
<dbReference type="HOGENOM" id="CLU_008658_0_0_1"/>
<feature type="domain" description="Sec23/Sec24 helical" evidence="20">
    <location>
        <begin position="547"/>
        <end position="650"/>
    </location>
</feature>
<dbReference type="SUPFAM" id="SSF82919">
    <property type="entry name" value="Zn-finger domain of Sec23/24"/>
    <property type="match status" value="1"/>
</dbReference>
<dbReference type="FunFam" id="3.40.20.10:FF:000041">
    <property type="entry name" value="Protein transport protein SEC23"/>
    <property type="match status" value="1"/>
</dbReference>
<dbReference type="Gene3D" id="3.40.50.410">
    <property type="entry name" value="von Willebrand factor, type A domain"/>
    <property type="match status" value="1"/>
</dbReference>
<comment type="subcellular location">
    <subcellularLocation>
        <location evidence="16">Cytoplasm</location>
    </subcellularLocation>
    <subcellularLocation>
        <location evidence="1 16">Cytoplasmic vesicle</location>
        <location evidence="1 16">COPII-coated vesicle membrane</location>
        <topology evidence="1 16">Peripheral membrane protein</topology>
        <orientation evidence="1 16">Cytoplasmic side</orientation>
    </subcellularLocation>
    <subcellularLocation>
        <location evidence="2 16">Endoplasmic reticulum membrane</location>
        <topology evidence="2 16">Peripheral membrane protein</topology>
        <orientation evidence="2 16">Cytoplasmic side</orientation>
    </subcellularLocation>
    <subcellularLocation>
        <location evidence="16">Golgi apparatus membrane</location>
        <topology evidence="16">Peripheral membrane protein</topology>
        <orientation evidence="16">Cytoplasmic side</orientation>
    </subcellularLocation>
</comment>
<comment type="similarity">
    <text evidence="3 16">Belongs to the SEC23/SEC24 family. SEC23 subfamily.</text>
</comment>
<dbReference type="Gene3D" id="2.30.30.380">
    <property type="entry name" value="Zn-finger domain of Sec23/24"/>
    <property type="match status" value="1"/>
</dbReference>
<dbReference type="GO" id="GO:0006886">
    <property type="term" value="P:intracellular protein transport"/>
    <property type="evidence" value="ECO:0007669"/>
    <property type="project" value="InterPro"/>
</dbReference>
<dbReference type="OMA" id="LFHGERE"/>
<dbReference type="Pfam" id="PF04815">
    <property type="entry name" value="Sec23_helical"/>
    <property type="match status" value="1"/>
</dbReference>
<evidence type="ECO:0000256" key="1">
    <source>
        <dbReference type="ARBA" id="ARBA00004299"/>
    </source>
</evidence>
<dbReference type="InterPro" id="IPR006900">
    <property type="entry name" value="Sec23/24_helical_dom"/>
</dbReference>
<keyword evidence="9 16" id="KW-0862">Zinc</keyword>
<feature type="domain" description="Gelsolin-like" evidence="17">
    <location>
        <begin position="669"/>
        <end position="758"/>
    </location>
</feature>
<dbReference type="Pfam" id="PF00626">
    <property type="entry name" value="Gelsolin"/>
    <property type="match status" value="1"/>
</dbReference>
<evidence type="ECO:0000259" key="21">
    <source>
        <dbReference type="Pfam" id="PF08033"/>
    </source>
</evidence>
<feature type="domain" description="Sec23/Sec24 beta-sandwich" evidence="21">
    <location>
        <begin position="428"/>
        <end position="533"/>
    </location>
</feature>
<evidence type="ECO:0000256" key="4">
    <source>
        <dbReference type="ARBA" id="ARBA00021212"/>
    </source>
</evidence>
<evidence type="ECO:0000313" key="22">
    <source>
        <dbReference type="EMBL" id="EGW29961.1"/>
    </source>
</evidence>
<evidence type="ECO:0000256" key="9">
    <source>
        <dbReference type="ARBA" id="ARBA00022833"/>
    </source>
</evidence>
<gene>
    <name evidence="22" type="ORF">SPAPADRAFT_144148</name>
</gene>
<dbReference type="Pfam" id="PF04811">
    <property type="entry name" value="Sec23_trunk"/>
    <property type="match status" value="1"/>
</dbReference>
<evidence type="ECO:0000256" key="5">
    <source>
        <dbReference type="ARBA" id="ARBA00022448"/>
    </source>
</evidence>
<accession>G3AVL2</accession>
<dbReference type="OrthoDB" id="10256289at2759"/>
<feature type="domain" description="Sec23/Sec24 trunk" evidence="19">
    <location>
        <begin position="121"/>
        <end position="416"/>
    </location>
</feature>
<dbReference type="InterPro" id="IPR036175">
    <property type="entry name" value="Sec23/24_helical_dom_sf"/>
</dbReference>
<dbReference type="EMBL" id="GL996506">
    <property type="protein sequence ID" value="EGW29961.1"/>
    <property type="molecule type" value="Genomic_DNA"/>
</dbReference>
<keyword evidence="5 16" id="KW-0813">Transport</keyword>
<dbReference type="InterPro" id="IPR012990">
    <property type="entry name" value="Beta-sandwich_Sec23_24"/>
</dbReference>
<evidence type="ECO:0000256" key="7">
    <source>
        <dbReference type="ARBA" id="ARBA00022723"/>
    </source>
</evidence>
<dbReference type="GO" id="GO:0090110">
    <property type="term" value="P:COPII-coated vesicle cargo loading"/>
    <property type="evidence" value="ECO:0007669"/>
    <property type="project" value="TreeGrafter"/>
</dbReference>
<dbReference type="Gene3D" id="2.60.40.1670">
    <property type="entry name" value="beta-sandwich domain of Sec23/24"/>
    <property type="match status" value="1"/>
</dbReference>
<evidence type="ECO:0000256" key="15">
    <source>
        <dbReference type="ARBA" id="ARBA00025471"/>
    </source>
</evidence>
<keyword evidence="6 16" id="KW-0963">Cytoplasm</keyword>
<dbReference type="SUPFAM" id="SSF81995">
    <property type="entry name" value="beta-sandwich domain of Sec23/24"/>
    <property type="match status" value="1"/>
</dbReference>
<dbReference type="AlphaFoldDB" id="G3AVL2"/>
<keyword evidence="14 16" id="KW-0968">Cytoplasmic vesicle</keyword>
<keyword evidence="11 16" id="KW-0653">Protein transport</keyword>
<evidence type="ECO:0000256" key="10">
    <source>
        <dbReference type="ARBA" id="ARBA00022892"/>
    </source>
</evidence>
<keyword evidence="12 16" id="KW-0333">Golgi apparatus</keyword>
<dbReference type="eggNOG" id="KOG1986">
    <property type="taxonomic scope" value="Eukaryota"/>
</dbReference>
<dbReference type="InterPro" id="IPR036180">
    <property type="entry name" value="Gelsolin-like_dom_sf"/>
</dbReference>
<evidence type="ECO:0000259" key="17">
    <source>
        <dbReference type="Pfam" id="PF00626"/>
    </source>
</evidence>
<dbReference type="InParanoid" id="G3AVL2"/>
<dbReference type="SUPFAM" id="SSF81811">
    <property type="entry name" value="Helical domain of Sec23/24"/>
    <property type="match status" value="1"/>
</dbReference>
<dbReference type="STRING" id="619300.G3AVL2"/>
<dbReference type="GO" id="GO:0030127">
    <property type="term" value="C:COPII vesicle coat"/>
    <property type="evidence" value="ECO:0007669"/>
    <property type="project" value="InterPro"/>
</dbReference>
<dbReference type="PANTHER" id="PTHR11141">
    <property type="entry name" value="PROTEIN TRANSPORT PROTEIN SEC23"/>
    <property type="match status" value="1"/>
</dbReference>
<evidence type="ECO:0000256" key="16">
    <source>
        <dbReference type="RuleBase" id="RU365030"/>
    </source>
</evidence>
<evidence type="ECO:0000256" key="2">
    <source>
        <dbReference type="ARBA" id="ARBA00004397"/>
    </source>
</evidence>
<evidence type="ECO:0000256" key="14">
    <source>
        <dbReference type="ARBA" id="ARBA00023329"/>
    </source>
</evidence>
<evidence type="ECO:0000256" key="13">
    <source>
        <dbReference type="ARBA" id="ARBA00023136"/>
    </source>
</evidence>
<organism evidence="23">
    <name type="scientific">Spathaspora passalidarum (strain NRRL Y-27907 / 11-Y1)</name>
    <dbReference type="NCBI Taxonomy" id="619300"/>
    <lineage>
        <taxon>Eukaryota</taxon>
        <taxon>Fungi</taxon>
        <taxon>Dikarya</taxon>
        <taxon>Ascomycota</taxon>
        <taxon>Saccharomycotina</taxon>
        <taxon>Pichiomycetes</taxon>
        <taxon>Debaryomycetaceae</taxon>
        <taxon>Spathaspora</taxon>
    </lineage>
</organism>
<dbReference type="SUPFAM" id="SSF82754">
    <property type="entry name" value="C-terminal, gelsolin-like domain of Sec23/24"/>
    <property type="match status" value="1"/>
</dbReference>
<dbReference type="SUPFAM" id="SSF53300">
    <property type="entry name" value="vWA-like"/>
    <property type="match status" value="1"/>
</dbReference>
<evidence type="ECO:0000256" key="12">
    <source>
        <dbReference type="ARBA" id="ARBA00023034"/>
    </source>
</evidence>
<dbReference type="InterPro" id="IPR006896">
    <property type="entry name" value="Sec23/24_trunk_dom"/>
</dbReference>
<evidence type="ECO:0000256" key="11">
    <source>
        <dbReference type="ARBA" id="ARBA00022927"/>
    </source>
</evidence>
<dbReference type="Gene3D" id="3.40.20.10">
    <property type="entry name" value="Severin"/>
    <property type="match status" value="1"/>
</dbReference>
<dbReference type="InterPro" id="IPR036174">
    <property type="entry name" value="Znf_Sec23_Sec24_sf"/>
</dbReference>
<sequence length="813" mass="90568">MDFEAREDQDGVRLSWNRLPKSKLQHDRNIIPLGALYTPLNNKADPMVPLLEDPSYLVSCRGCRTILNPYVFINNEIWTCPCCSSSNQLPPLFDVNGVPQLHPSVTPEYSTVEYKTGKQAPLPPIFFYVVDTCFEEGDQDALAQLKESLVVSLSLLPEDALVGFISYGKHVRIHDLANGDNVSYGFNGSKQYTLEQIQASLGMLSTGLSSAGAASAGATHASVDTILGVVGKKFLTPVNIGEYQLTRIIESLTPNLFPRDEFTQRPERCTGSAINIASLLLRAILGNHIITTGGHLLVFSSGVCTVGPGKIVDQALKEPMRSHNEIEKSYHSMLPTTSTASSNTKSNISLFQNAKKFYKEVTKNLVKLGLSCNYFIGSYDQIGLFEMDEVCYKTGGVVVMSDSFTTTIFKQSFLRFFKKDQDEYLDMGFNATLEIKTSPDLKIEGLLGNATALPFNKTITHNSRMFSIHNDSKIGESGTNSFKLCNVNPQSTYAIFLEKLDSSGGASTIQFLFHYQHPSGEMRLRVTTVALPIVADSDTLNLEPGFDQEAALVLIARKSIYKLSPECSNQITTEVLLKQLDQLLVDFCARFAVYTMAQPESFRLSSIYNLLPQFIYHLRRSPFINVFGNSPDETSYIRHLFMHEDTSNSLIMVQPTLLSYDINDWNDENTEPIPVMLDSLSLGPSKILLLDTFFQILIYHGSQIAAWRNAGYHEQADFAYFKDFLEAPKQEAMILLMDRFPLPRFIDCDENGSQARFLMAKLNPSTNYASNVNQFVGGGVGGTSSSSPYDVLTDDLNLQTYMEHLQRLVVNKK</sequence>
<reference evidence="22 23" key="1">
    <citation type="journal article" date="2011" name="Proc. Natl. Acad. Sci. U.S.A.">
        <title>Comparative genomics of xylose-fermenting fungi for enhanced biofuel production.</title>
        <authorList>
            <person name="Wohlbach D.J."/>
            <person name="Kuo A."/>
            <person name="Sato T.K."/>
            <person name="Potts K.M."/>
            <person name="Salamov A.A."/>
            <person name="LaButti K.M."/>
            <person name="Sun H."/>
            <person name="Clum A."/>
            <person name="Pangilinan J.L."/>
            <person name="Lindquist E.A."/>
            <person name="Lucas S."/>
            <person name="Lapidus A."/>
            <person name="Jin M."/>
            <person name="Gunawan C."/>
            <person name="Balan V."/>
            <person name="Dale B.E."/>
            <person name="Jeffries T.W."/>
            <person name="Zinkel R."/>
            <person name="Barry K.W."/>
            <person name="Grigoriev I.V."/>
            <person name="Gasch A.P."/>
        </authorList>
    </citation>
    <scope>NUCLEOTIDE SEQUENCE [LARGE SCALE GENOMIC DNA]</scope>
    <source>
        <strain evidence="23">NRRL Y-27907 / 11-Y1</strain>
    </source>
</reference>
<dbReference type="InterPro" id="IPR037364">
    <property type="entry name" value="Sec23"/>
</dbReference>
<dbReference type="InterPro" id="IPR006895">
    <property type="entry name" value="Znf_Sec23_Sec24"/>
</dbReference>
<dbReference type="Proteomes" id="UP000000709">
    <property type="component" value="Unassembled WGS sequence"/>
</dbReference>
<evidence type="ECO:0000259" key="19">
    <source>
        <dbReference type="Pfam" id="PF04811"/>
    </source>
</evidence>
<dbReference type="GO" id="GO:0008270">
    <property type="term" value="F:zinc ion binding"/>
    <property type="evidence" value="ECO:0007669"/>
    <property type="project" value="InterPro"/>
</dbReference>
<dbReference type="Gene3D" id="1.20.120.730">
    <property type="entry name" value="Sec23/Sec24 helical domain"/>
    <property type="match status" value="1"/>
</dbReference>
<keyword evidence="10 16" id="KW-0931">ER-Golgi transport</keyword>
<evidence type="ECO:0000256" key="3">
    <source>
        <dbReference type="ARBA" id="ARBA00009210"/>
    </source>
</evidence>
<dbReference type="GO" id="GO:0070971">
    <property type="term" value="C:endoplasmic reticulum exit site"/>
    <property type="evidence" value="ECO:0007669"/>
    <property type="project" value="TreeGrafter"/>
</dbReference>
<dbReference type="Pfam" id="PF04810">
    <property type="entry name" value="zf-Sec23_Sec24"/>
    <property type="match status" value="1"/>
</dbReference>
<evidence type="ECO:0000256" key="8">
    <source>
        <dbReference type="ARBA" id="ARBA00022824"/>
    </source>
</evidence>
<keyword evidence="7 16" id="KW-0479">Metal-binding</keyword>
<keyword evidence="13 16" id="KW-0472">Membrane</keyword>
<dbReference type="GeneID" id="18870603"/>
<evidence type="ECO:0000259" key="18">
    <source>
        <dbReference type="Pfam" id="PF04810"/>
    </source>
</evidence>
<comment type="function">
    <text evidence="15 16">Component of the coat protein complex II (COPII) which promotes the formation of transport vesicles from the endoplasmic reticulum (ER). The coat has two main functions, the physical deformation of the endoplasmic reticulum membrane into vesicles and the selection of cargo molecules.</text>
</comment>
<dbReference type="InterPro" id="IPR036465">
    <property type="entry name" value="vWFA_dom_sf"/>
</dbReference>
<proteinExistence type="inferred from homology"/>
<keyword evidence="8 16" id="KW-0256">Endoplasmic reticulum</keyword>
<evidence type="ECO:0000256" key="6">
    <source>
        <dbReference type="ARBA" id="ARBA00022490"/>
    </source>
</evidence>
<dbReference type="GO" id="GO:0005096">
    <property type="term" value="F:GTPase activator activity"/>
    <property type="evidence" value="ECO:0007669"/>
    <property type="project" value="TreeGrafter"/>
</dbReference>
<dbReference type="InterPro" id="IPR007123">
    <property type="entry name" value="Gelsolin-like_dom"/>
</dbReference>
<feature type="domain" description="Zinc finger Sec23/Sec24-type" evidence="18">
    <location>
        <begin position="58"/>
        <end position="91"/>
    </location>
</feature>
<dbReference type="GO" id="GO:0005789">
    <property type="term" value="C:endoplasmic reticulum membrane"/>
    <property type="evidence" value="ECO:0007669"/>
    <property type="project" value="UniProtKB-SubCell"/>
</dbReference>
<dbReference type="GO" id="GO:0000139">
    <property type="term" value="C:Golgi membrane"/>
    <property type="evidence" value="ECO:0007669"/>
    <property type="project" value="UniProtKB-SubCell"/>
</dbReference>
<evidence type="ECO:0000313" key="23">
    <source>
        <dbReference type="Proteomes" id="UP000000709"/>
    </source>
</evidence>
<name>G3AVL2_SPAPN</name>
<keyword evidence="23" id="KW-1185">Reference proteome</keyword>
<evidence type="ECO:0000259" key="20">
    <source>
        <dbReference type="Pfam" id="PF04815"/>
    </source>
</evidence>
<protein>
    <recommendedName>
        <fullName evidence="4 16">Protein transport protein SEC23</fullName>
    </recommendedName>
</protein>
<dbReference type="Pfam" id="PF08033">
    <property type="entry name" value="Sec23_BS"/>
    <property type="match status" value="1"/>
</dbReference>
<dbReference type="InterPro" id="IPR029006">
    <property type="entry name" value="ADF-H/Gelsolin-like_dom_sf"/>
</dbReference>